<organism evidence="11 12">
    <name type="scientific">Crocosphaera watsonii WH 8501</name>
    <dbReference type="NCBI Taxonomy" id="165597"/>
    <lineage>
        <taxon>Bacteria</taxon>
        <taxon>Bacillati</taxon>
        <taxon>Cyanobacteriota</taxon>
        <taxon>Cyanophyceae</taxon>
        <taxon>Oscillatoriophycideae</taxon>
        <taxon>Chroococcales</taxon>
        <taxon>Aphanothecaceae</taxon>
        <taxon>Crocosphaera</taxon>
    </lineage>
</organism>
<dbReference type="GO" id="GO:0046872">
    <property type="term" value="F:metal ion binding"/>
    <property type="evidence" value="ECO:0007669"/>
    <property type="project" value="UniProtKB-KW"/>
</dbReference>
<name>Q4C572_CROWT</name>
<evidence type="ECO:0000256" key="1">
    <source>
        <dbReference type="ARBA" id="ARBA00001946"/>
    </source>
</evidence>
<keyword evidence="5" id="KW-0479">Metal-binding</keyword>
<evidence type="ECO:0000256" key="5">
    <source>
        <dbReference type="ARBA" id="ARBA00022723"/>
    </source>
</evidence>
<evidence type="ECO:0000313" key="11">
    <source>
        <dbReference type="EMBL" id="EAM51240.1"/>
    </source>
</evidence>
<protein>
    <submittedName>
        <fullName evidence="11">DNA polymerase, beta-like region</fullName>
    </submittedName>
</protein>
<feature type="domain" description="Polymerase nucleotidyl transferase" evidence="10">
    <location>
        <begin position="28"/>
        <end position="100"/>
    </location>
</feature>
<dbReference type="PANTHER" id="PTHR33571">
    <property type="entry name" value="SSL8005 PROTEIN"/>
    <property type="match status" value="1"/>
</dbReference>
<comment type="similarity">
    <text evidence="9">Belongs to the MntA antitoxin family.</text>
</comment>
<dbReference type="PANTHER" id="PTHR33571:SF12">
    <property type="entry name" value="BSL3053 PROTEIN"/>
    <property type="match status" value="1"/>
</dbReference>
<dbReference type="Pfam" id="PF01909">
    <property type="entry name" value="NTP_transf_2"/>
    <property type="match status" value="1"/>
</dbReference>
<evidence type="ECO:0000256" key="4">
    <source>
        <dbReference type="ARBA" id="ARBA00022695"/>
    </source>
</evidence>
<comment type="caution">
    <text evidence="11">The sequence shown here is derived from an EMBL/GenBank/DDBJ whole genome shotgun (WGS) entry which is preliminary data.</text>
</comment>
<dbReference type="InterPro" id="IPR002934">
    <property type="entry name" value="Polymerase_NTP_transf_dom"/>
</dbReference>
<dbReference type="SUPFAM" id="SSF81301">
    <property type="entry name" value="Nucleotidyltransferase"/>
    <property type="match status" value="1"/>
</dbReference>
<comment type="cofactor">
    <cofactor evidence="1">
        <name>Mg(2+)</name>
        <dbReference type="ChEBI" id="CHEBI:18420"/>
    </cofactor>
</comment>
<dbReference type="AlphaFoldDB" id="Q4C572"/>
<dbReference type="Gene3D" id="3.30.460.10">
    <property type="entry name" value="Beta Polymerase, domain 2"/>
    <property type="match status" value="1"/>
</dbReference>
<reference evidence="11" key="3">
    <citation type="submission" date="2016-12" db="EMBL/GenBank/DDBJ databases">
        <title>Annotation of the draft genome assembly of Crocosphaera watsonii WH 8501.</title>
        <authorList>
            <consortium name="US DOE Joint Genome Institute (JGI-ORNL)"/>
            <person name="Larimer F."/>
            <person name="Land M."/>
        </authorList>
    </citation>
    <scope>NUCLEOTIDE SEQUENCE</scope>
    <source>
        <strain evidence="11">WH 8501</strain>
    </source>
</reference>
<dbReference type="Proteomes" id="UP000003922">
    <property type="component" value="Unassembled WGS sequence"/>
</dbReference>
<evidence type="ECO:0000256" key="8">
    <source>
        <dbReference type="ARBA" id="ARBA00022842"/>
    </source>
</evidence>
<keyword evidence="3" id="KW-0808">Transferase</keyword>
<dbReference type="CDD" id="cd05403">
    <property type="entry name" value="NT_KNTase_like"/>
    <property type="match status" value="1"/>
</dbReference>
<evidence type="ECO:0000256" key="3">
    <source>
        <dbReference type="ARBA" id="ARBA00022679"/>
    </source>
</evidence>
<evidence type="ECO:0000313" key="12">
    <source>
        <dbReference type="Proteomes" id="UP000003922"/>
    </source>
</evidence>
<evidence type="ECO:0000256" key="7">
    <source>
        <dbReference type="ARBA" id="ARBA00022840"/>
    </source>
</evidence>
<accession>Q4C572</accession>
<evidence type="ECO:0000259" key="10">
    <source>
        <dbReference type="Pfam" id="PF01909"/>
    </source>
</evidence>
<dbReference type="GO" id="GO:0005524">
    <property type="term" value="F:ATP binding"/>
    <property type="evidence" value="ECO:0007669"/>
    <property type="project" value="UniProtKB-KW"/>
</dbReference>
<dbReference type="KEGG" id="cwa:CwatDRAFT_4325"/>
<proteinExistence type="inferred from homology"/>
<dbReference type="EMBL" id="AADV02000006">
    <property type="protein sequence ID" value="EAM51240.1"/>
    <property type="molecule type" value="Genomic_DNA"/>
</dbReference>
<evidence type="ECO:0000256" key="6">
    <source>
        <dbReference type="ARBA" id="ARBA00022741"/>
    </source>
</evidence>
<keyword evidence="12" id="KW-1185">Reference proteome</keyword>
<reference evidence="11" key="2">
    <citation type="submission" date="2005-06" db="EMBL/GenBank/DDBJ databases">
        <title>Sequencing of the draft genome and assembly of Crocosphaera watsonii WH 8501.</title>
        <authorList>
            <consortium name="US DOE Joint Genome Institute (JGI-PGF)"/>
            <person name="Copeland A."/>
            <person name="Lucas S."/>
            <person name="Lapidus A."/>
            <person name="Barry K."/>
            <person name="Detter C."/>
            <person name="Glavina T."/>
            <person name="Hammon N."/>
            <person name="Israni S."/>
            <person name="Pitluck S."/>
            <person name="Richardson P."/>
        </authorList>
    </citation>
    <scope>NUCLEOTIDE SEQUENCE [LARGE SCALE GENOMIC DNA]</scope>
    <source>
        <strain evidence="11">WH 8501</strain>
    </source>
</reference>
<keyword evidence="2" id="KW-1277">Toxin-antitoxin system</keyword>
<keyword evidence="8" id="KW-0460">Magnesium</keyword>
<evidence type="ECO:0000256" key="9">
    <source>
        <dbReference type="ARBA" id="ARBA00038276"/>
    </source>
</evidence>
<dbReference type="GO" id="GO:0016779">
    <property type="term" value="F:nucleotidyltransferase activity"/>
    <property type="evidence" value="ECO:0007669"/>
    <property type="project" value="UniProtKB-KW"/>
</dbReference>
<sequence>MLTSMLLEQLLTEKREAILSIAAKHGAFNVKIFGSVARGEETENSDIDFLVDYDLSEISPWFPVRLIRDLEAILGRKVDVVTQNGLQERIKEKVLKDCVKL</sequence>
<dbReference type="InterPro" id="IPR052038">
    <property type="entry name" value="Type-VII_TA_antitoxin"/>
</dbReference>
<keyword evidence="6" id="KW-0547">Nucleotide-binding</keyword>
<keyword evidence="7" id="KW-0067">ATP-binding</keyword>
<gene>
    <name evidence="11" type="ORF">CwatDRAFT_4325</name>
</gene>
<keyword evidence="4" id="KW-0548">Nucleotidyltransferase</keyword>
<dbReference type="InterPro" id="IPR043519">
    <property type="entry name" value="NT_sf"/>
</dbReference>
<evidence type="ECO:0000256" key="2">
    <source>
        <dbReference type="ARBA" id="ARBA00022649"/>
    </source>
</evidence>
<reference evidence="11" key="1">
    <citation type="submission" date="2004-02" db="EMBL/GenBank/DDBJ databases">
        <authorList>
            <consortium name="DOE Joint Genome Institute"/>
        </authorList>
    </citation>
    <scope>NUCLEOTIDE SEQUENCE [LARGE SCALE GENOMIC DNA]</scope>
    <source>
        <strain evidence="11">WH 8501</strain>
    </source>
</reference>